<evidence type="ECO:0000313" key="1">
    <source>
        <dbReference type="WBParaSite" id="HNAJ_0000698601-mRNA-1"/>
    </source>
</evidence>
<organism evidence="1">
    <name type="scientific">Rodentolepis nana</name>
    <name type="common">Dwarf tapeworm</name>
    <name type="synonym">Hymenolepis nana</name>
    <dbReference type="NCBI Taxonomy" id="102285"/>
    <lineage>
        <taxon>Eukaryota</taxon>
        <taxon>Metazoa</taxon>
        <taxon>Spiralia</taxon>
        <taxon>Lophotrochozoa</taxon>
        <taxon>Platyhelminthes</taxon>
        <taxon>Cestoda</taxon>
        <taxon>Eucestoda</taxon>
        <taxon>Cyclophyllidea</taxon>
        <taxon>Hymenolepididae</taxon>
        <taxon>Rodentolepis</taxon>
    </lineage>
</organism>
<reference evidence="1" key="1">
    <citation type="submission" date="2017-02" db="UniProtKB">
        <authorList>
            <consortium name="WormBaseParasite"/>
        </authorList>
    </citation>
    <scope>IDENTIFICATION</scope>
</reference>
<name>A0A0R3TIU5_RODNA</name>
<accession>A0A0R3TIU5</accession>
<proteinExistence type="predicted"/>
<dbReference type="WBParaSite" id="HNAJ_0000698601-mRNA-1">
    <property type="protein sequence ID" value="HNAJ_0000698601-mRNA-1"/>
    <property type="gene ID" value="HNAJ_0000698601"/>
</dbReference>
<sequence length="92" mass="10558">LPRVHHYTLPRMHHVVVGLSHIPHSVLGTSLLSLNFLCTYLSNRHNCILEITQRIGLLTLNAPCQVPFRPWHVSVTIWQINTMDTPACNRTR</sequence>
<dbReference type="AlphaFoldDB" id="A0A0R3TIU5"/>
<protein>
    <submittedName>
        <fullName evidence="1">Ovule protein</fullName>
    </submittedName>
</protein>